<proteinExistence type="predicted"/>
<keyword evidence="2" id="KW-1185">Reference proteome</keyword>
<evidence type="ECO:0000313" key="1">
    <source>
        <dbReference type="EMBL" id="GME74496.1"/>
    </source>
</evidence>
<organism evidence="1 2">
    <name type="scientific">Ambrosiozyma monospora</name>
    <name type="common">Yeast</name>
    <name type="synonym">Endomycopsis monosporus</name>
    <dbReference type="NCBI Taxonomy" id="43982"/>
    <lineage>
        <taxon>Eukaryota</taxon>
        <taxon>Fungi</taxon>
        <taxon>Dikarya</taxon>
        <taxon>Ascomycota</taxon>
        <taxon>Saccharomycotina</taxon>
        <taxon>Pichiomycetes</taxon>
        <taxon>Pichiales</taxon>
        <taxon>Pichiaceae</taxon>
        <taxon>Ambrosiozyma</taxon>
    </lineage>
</organism>
<dbReference type="EMBL" id="BSXS01000943">
    <property type="protein sequence ID" value="GME74496.1"/>
    <property type="molecule type" value="Genomic_DNA"/>
</dbReference>
<dbReference type="Proteomes" id="UP001165064">
    <property type="component" value="Unassembled WGS sequence"/>
</dbReference>
<accession>A0ACB5SVU9</accession>
<gene>
    <name evidence="1" type="ORF">Amon02_000178500</name>
</gene>
<protein>
    <submittedName>
        <fullName evidence="1">Unnamed protein product</fullName>
    </submittedName>
</protein>
<name>A0ACB5SVU9_AMBMO</name>
<reference evidence="1" key="1">
    <citation type="submission" date="2023-04" db="EMBL/GenBank/DDBJ databases">
        <title>Ambrosiozyma monospora NBRC 10751.</title>
        <authorList>
            <person name="Ichikawa N."/>
            <person name="Sato H."/>
            <person name="Tonouchi N."/>
        </authorList>
    </citation>
    <scope>NUCLEOTIDE SEQUENCE</scope>
    <source>
        <strain evidence="1">NBRC 10751</strain>
    </source>
</reference>
<evidence type="ECO:0000313" key="2">
    <source>
        <dbReference type="Proteomes" id="UP001165064"/>
    </source>
</evidence>
<sequence length="94" mass="10247">MSGMLKGKGITPKTTQGYDSQGDGIAERLNNTLLSAVRTNVFNVGLSNRYWTEACDYVVAMLNNVVVCRGTEEFGRHEKTGVGCQGTEKIETVE</sequence>
<comment type="caution">
    <text evidence="1">The sequence shown here is derived from an EMBL/GenBank/DDBJ whole genome shotgun (WGS) entry which is preliminary data.</text>
</comment>